<dbReference type="AlphaFoldDB" id="A0A1C7LPA0"/>
<dbReference type="OMA" id="CNNESAR"/>
<evidence type="ECO:0000256" key="1">
    <source>
        <dbReference type="SAM" id="MobiDB-lite"/>
    </source>
</evidence>
<dbReference type="SUPFAM" id="SSF81383">
    <property type="entry name" value="F-box domain"/>
    <property type="match status" value="1"/>
</dbReference>
<feature type="region of interest" description="Disordered" evidence="1">
    <location>
        <begin position="1"/>
        <end position="22"/>
    </location>
</feature>
<comment type="caution">
    <text evidence="3">The sequence shown here is derived from an EMBL/GenBank/DDBJ whole genome shotgun (WGS) entry which is preliminary data.</text>
</comment>
<sequence length="674" mass="75458">MSSCSLSPSTPRSSNLPSSPRALSTQALSATALSPPTTSLRFFFAVYENQRWIAAQQRVAPPTVFDLPVPITAYMPRTLPRRAAEWARAWARPNKAHRAPALGGGRVTRQRALRGRLKWQVNKDLLHGAGVMLEDISLRELASVLLCKAQEAASINAPMMSFDSICDLERIIASTLAMVRRVRNSCQRSISLPPEILSTIFQYVPNCSGILDDGDDDDPMWASSYVDTVDIIPLTHVCHRWREVALSTPSLWCSISDLDPAAFLERSGSMDLFLAITKDPKADHLIYDFLRSCGSRIRGLHWFYIEDTPLCYHLAFPIPRLRVLKIHCGYLSMSVESPGTFLFHGHTPLLEYASIRSCLWVPSESILSLTHLRLSDIPSSDANPGVDAILLLLSRTPNLEDLVITDQELLGSSKTSNMIRLKNLVRITFEAVDSRNISALIRRLEIGPSVAVQVFGCHFGRGESSLFVDLTLVPTSIEVARMTNSEVIVSAVNSSSAMRCISYNSSPSDRRRLVQEAEQYIRELWIRSCSRNVFTTTVARDWIHLETLVGCDYTLESVLYFLSTPLELPRARELSTIRLIQTSSRENLDLSVEQKIKEQFILARKDCPAIKLVIESHVLQRDAGHRVTGDVEALFESVEYKFFEEVPTMAYPDVCKSGWSAKYPPWVLDGQISS</sequence>
<evidence type="ECO:0000313" key="4">
    <source>
        <dbReference type="Proteomes" id="UP000092993"/>
    </source>
</evidence>
<dbReference type="InterPro" id="IPR001810">
    <property type="entry name" value="F-box_dom"/>
</dbReference>
<dbReference type="Proteomes" id="UP000092993">
    <property type="component" value="Unassembled WGS sequence"/>
</dbReference>
<keyword evidence="4" id="KW-1185">Reference proteome</keyword>
<protein>
    <recommendedName>
        <fullName evidence="2">F-box domain-containing protein</fullName>
    </recommendedName>
</protein>
<proteinExistence type="predicted"/>
<dbReference type="EMBL" id="LUGG01000033">
    <property type="protein sequence ID" value="OBZ66056.1"/>
    <property type="molecule type" value="Genomic_DNA"/>
</dbReference>
<dbReference type="Gene3D" id="1.20.1280.50">
    <property type="match status" value="1"/>
</dbReference>
<dbReference type="STRING" id="5627.A0A1C7LPA0"/>
<dbReference type="OrthoDB" id="3193283at2759"/>
<evidence type="ECO:0000313" key="3">
    <source>
        <dbReference type="EMBL" id="OBZ66056.1"/>
    </source>
</evidence>
<gene>
    <name evidence="3" type="ORF">A0H81_13968</name>
</gene>
<name>A0A1C7LPA0_GRIFR</name>
<feature type="domain" description="F-box" evidence="2">
    <location>
        <begin position="191"/>
        <end position="255"/>
    </location>
</feature>
<dbReference type="Pfam" id="PF12937">
    <property type="entry name" value="F-box-like"/>
    <property type="match status" value="1"/>
</dbReference>
<organism evidence="3 4">
    <name type="scientific">Grifola frondosa</name>
    <name type="common">Maitake</name>
    <name type="synonym">Polyporus frondosus</name>
    <dbReference type="NCBI Taxonomy" id="5627"/>
    <lineage>
        <taxon>Eukaryota</taxon>
        <taxon>Fungi</taxon>
        <taxon>Dikarya</taxon>
        <taxon>Basidiomycota</taxon>
        <taxon>Agaricomycotina</taxon>
        <taxon>Agaricomycetes</taxon>
        <taxon>Polyporales</taxon>
        <taxon>Grifolaceae</taxon>
        <taxon>Grifola</taxon>
    </lineage>
</organism>
<dbReference type="InterPro" id="IPR036047">
    <property type="entry name" value="F-box-like_dom_sf"/>
</dbReference>
<accession>A0A1C7LPA0</accession>
<reference evidence="3 4" key="1">
    <citation type="submission" date="2016-03" db="EMBL/GenBank/DDBJ databases">
        <title>Whole genome sequencing of Grifola frondosa 9006-11.</title>
        <authorList>
            <person name="Min B."/>
            <person name="Park H."/>
            <person name="Kim J.-G."/>
            <person name="Cho H."/>
            <person name="Oh Y.-L."/>
            <person name="Kong W.-S."/>
            <person name="Choi I.-G."/>
        </authorList>
    </citation>
    <scope>NUCLEOTIDE SEQUENCE [LARGE SCALE GENOMIC DNA]</scope>
    <source>
        <strain evidence="3 4">9006-11</strain>
    </source>
</reference>
<evidence type="ECO:0000259" key="2">
    <source>
        <dbReference type="Pfam" id="PF12937"/>
    </source>
</evidence>